<name>A0A7W6F869_9HYPH</name>
<evidence type="ECO:0000313" key="4">
    <source>
        <dbReference type="Proteomes" id="UP000517759"/>
    </source>
</evidence>
<feature type="region of interest" description="Disordered" evidence="1">
    <location>
        <begin position="1"/>
        <end position="39"/>
    </location>
</feature>
<reference evidence="3 4" key="3">
    <citation type="submission" date="2020-08" db="EMBL/GenBank/DDBJ databases">
        <title>Genomic Encyclopedia of Type Strains, Phase IV (KMG-IV): sequencing the most valuable type-strain genomes for metagenomic binning, comparative biology and taxonomic classification.</title>
        <authorList>
            <person name="Goeker M."/>
        </authorList>
    </citation>
    <scope>NUCLEOTIDE SEQUENCE [LARGE SCALE GENOMIC DNA]</scope>
    <source>
        <strain evidence="3 4">DSM 24105</strain>
    </source>
</reference>
<reference evidence="2" key="1">
    <citation type="journal article" date="2014" name="Int. J. Syst. Evol. Microbiol.">
        <title>Complete genome of a new Firmicutes species belonging to the dominant human colonic microbiota ('Ruminococcus bicirculans') reveals two chromosomes and a selective capacity to utilize plant glucans.</title>
        <authorList>
            <consortium name="NISC Comparative Sequencing Program"/>
            <person name="Wegmann U."/>
            <person name="Louis P."/>
            <person name="Goesmann A."/>
            <person name="Henrissat B."/>
            <person name="Duncan S.H."/>
            <person name="Flint H.J."/>
        </authorList>
    </citation>
    <scope>NUCLEOTIDE SEQUENCE</scope>
    <source>
        <strain evidence="2">NBRC 107710</strain>
    </source>
</reference>
<gene>
    <name evidence="2" type="ORF">GCM10007884_31500</name>
    <name evidence="3" type="ORF">GGR33_003696</name>
</gene>
<reference evidence="2" key="4">
    <citation type="submission" date="2023-01" db="EMBL/GenBank/DDBJ databases">
        <title>Draft genome sequence of Methylobacterium brachythecii strain NBRC 107710.</title>
        <authorList>
            <person name="Sun Q."/>
            <person name="Mori K."/>
        </authorList>
    </citation>
    <scope>NUCLEOTIDE SEQUENCE</scope>
    <source>
        <strain evidence="2">NBRC 107710</strain>
    </source>
</reference>
<evidence type="ECO:0000313" key="5">
    <source>
        <dbReference type="Proteomes" id="UP001156881"/>
    </source>
</evidence>
<reference evidence="5" key="2">
    <citation type="journal article" date="2019" name="Int. J. Syst. Evol. Microbiol.">
        <title>The Global Catalogue of Microorganisms (GCM) 10K type strain sequencing project: providing services to taxonomists for standard genome sequencing and annotation.</title>
        <authorList>
            <consortium name="The Broad Institute Genomics Platform"/>
            <consortium name="The Broad Institute Genome Sequencing Center for Infectious Disease"/>
            <person name="Wu L."/>
            <person name="Ma J."/>
        </authorList>
    </citation>
    <scope>NUCLEOTIDE SEQUENCE [LARGE SCALE GENOMIC DNA]</scope>
    <source>
        <strain evidence="5">NBRC 107710</strain>
    </source>
</reference>
<dbReference type="Proteomes" id="UP000517759">
    <property type="component" value="Unassembled WGS sequence"/>
</dbReference>
<protein>
    <submittedName>
        <fullName evidence="3">Uncharacterized protein</fullName>
    </submittedName>
</protein>
<accession>A0A7W6F869</accession>
<proteinExistence type="predicted"/>
<dbReference type="EMBL" id="BSPG01000018">
    <property type="protein sequence ID" value="GLS45161.1"/>
    <property type="molecule type" value="Genomic_DNA"/>
</dbReference>
<evidence type="ECO:0000313" key="3">
    <source>
        <dbReference type="EMBL" id="MBB3904177.1"/>
    </source>
</evidence>
<dbReference type="Proteomes" id="UP001156881">
    <property type="component" value="Unassembled WGS sequence"/>
</dbReference>
<evidence type="ECO:0000256" key="1">
    <source>
        <dbReference type="SAM" id="MobiDB-lite"/>
    </source>
</evidence>
<evidence type="ECO:0000313" key="2">
    <source>
        <dbReference type="EMBL" id="GLS45161.1"/>
    </source>
</evidence>
<dbReference type="RefSeq" id="WP_183507809.1">
    <property type="nucleotide sequence ID" value="NZ_BSPG01000018.1"/>
</dbReference>
<sequence length="122" mass="13870">MPTWPASLPDLTGLAQSMGTGELHPETKDTEMDDGPDIPRRRKLYVETPLTMQVRLTPEQFVVFKNFHRDDLNTGTRWFTGPVLLPDMSIGTRTCRIKGKVGLAGNVRTRWIVSFTLLVKDW</sequence>
<dbReference type="AlphaFoldDB" id="A0A7W6F869"/>
<keyword evidence="5" id="KW-1185">Reference proteome</keyword>
<organism evidence="3 4">
    <name type="scientific">Methylobacterium brachythecii</name>
    <dbReference type="NCBI Taxonomy" id="1176177"/>
    <lineage>
        <taxon>Bacteria</taxon>
        <taxon>Pseudomonadati</taxon>
        <taxon>Pseudomonadota</taxon>
        <taxon>Alphaproteobacteria</taxon>
        <taxon>Hyphomicrobiales</taxon>
        <taxon>Methylobacteriaceae</taxon>
        <taxon>Methylobacterium</taxon>
    </lineage>
</organism>
<comment type="caution">
    <text evidence="3">The sequence shown here is derived from an EMBL/GenBank/DDBJ whole genome shotgun (WGS) entry which is preliminary data.</text>
</comment>
<dbReference type="EMBL" id="JACIDN010000007">
    <property type="protein sequence ID" value="MBB3904177.1"/>
    <property type="molecule type" value="Genomic_DNA"/>
</dbReference>